<dbReference type="InterPro" id="IPR055414">
    <property type="entry name" value="LRR_R13L4/SHOC2-like"/>
</dbReference>
<evidence type="ECO:0000256" key="13">
    <source>
        <dbReference type="ARBA" id="ARBA00022614"/>
    </source>
</evidence>
<dbReference type="PROSITE" id="PS50011">
    <property type="entry name" value="PROTEIN_KINASE_DOM"/>
    <property type="match status" value="1"/>
</dbReference>
<feature type="binding site" evidence="36">
    <location>
        <position position="1913"/>
    </location>
    <ligand>
        <name>ATP</name>
        <dbReference type="ChEBI" id="CHEBI:30616"/>
    </ligand>
</feature>
<dbReference type="GO" id="GO:0033612">
    <property type="term" value="F:receptor serine/threonine kinase binding"/>
    <property type="evidence" value="ECO:0007669"/>
    <property type="project" value="TreeGrafter"/>
</dbReference>
<organism evidence="40 41">
    <name type="scientific">Lolium multiflorum</name>
    <name type="common">Italian ryegrass</name>
    <name type="synonym">Lolium perenne subsp. multiflorum</name>
    <dbReference type="NCBI Taxonomy" id="4521"/>
    <lineage>
        <taxon>Eukaryota</taxon>
        <taxon>Viridiplantae</taxon>
        <taxon>Streptophyta</taxon>
        <taxon>Embryophyta</taxon>
        <taxon>Tracheophyta</taxon>
        <taxon>Spermatophyta</taxon>
        <taxon>Magnoliopsida</taxon>
        <taxon>Liliopsida</taxon>
        <taxon>Poales</taxon>
        <taxon>Poaceae</taxon>
        <taxon>BOP clade</taxon>
        <taxon>Pooideae</taxon>
        <taxon>Poodae</taxon>
        <taxon>Poeae</taxon>
        <taxon>Poeae Chloroplast Group 2 (Poeae type)</taxon>
        <taxon>Loliodinae</taxon>
        <taxon>Loliinae</taxon>
        <taxon>Lolium</taxon>
    </lineage>
</organism>
<dbReference type="FunFam" id="3.80.10.10:FF:000228">
    <property type="entry name" value="Leucine-rich repeat receptor-like serine/threonine-protein kinase BAM1"/>
    <property type="match status" value="1"/>
</dbReference>
<dbReference type="Pfam" id="PF23598">
    <property type="entry name" value="LRR_14"/>
    <property type="match status" value="1"/>
</dbReference>
<dbReference type="SMART" id="SM00369">
    <property type="entry name" value="LRR_TYP"/>
    <property type="match status" value="5"/>
</dbReference>
<dbReference type="InterPro" id="IPR003591">
    <property type="entry name" value="Leu-rich_rpt_typical-subtyp"/>
</dbReference>
<dbReference type="SUPFAM" id="SSF56672">
    <property type="entry name" value="DNA/RNA polymerases"/>
    <property type="match status" value="1"/>
</dbReference>
<evidence type="ECO:0000313" key="41">
    <source>
        <dbReference type="Proteomes" id="UP001231189"/>
    </source>
</evidence>
<evidence type="ECO:0000256" key="36">
    <source>
        <dbReference type="PROSITE-ProRule" id="PRU10141"/>
    </source>
</evidence>
<keyword evidence="25" id="KW-0460">Magnesium</keyword>
<dbReference type="Pfam" id="PF03372">
    <property type="entry name" value="Exo_endo_phos"/>
    <property type="match status" value="1"/>
</dbReference>
<keyword evidence="28" id="KW-0805">Transcription regulation</keyword>
<evidence type="ECO:0000256" key="26">
    <source>
        <dbReference type="ARBA" id="ARBA00022898"/>
    </source>
</evidence>
<dbReference type="Gene3D" id="1.10.510.10">
    <property type="entry name" value="Transferase(Phosphotransferase) domain 1"/>
    <property type="match status" value="1"/>
</dbReference>
<evidence type="ECO:0000256" key="19">
    <source>
        <dbReference type="ARBA" id="ARBA00022737"/>
    </source>
</evidence>
<dbReference type="InterPro" id="IPR008271">
    <property type="entry name" value="Ser/Thr_kinase_AS"/>
</dbReference>
<evidence type="ECO:0000256" key="29">
    <source>
        <dbReference type="ARBA" id="ARBA00023136"/>
    </source>
</evidence>
<evidence type="ECO:0000256" key="9">
    <source>
        <dbReference type="ARBA" id="ARBA00010774"/>
    </source>
</evidence>
<dbReference type="GO" id="GO:0005886">
    <property type="term" value="C:plasma membrane"/>
    <property type="evidence" value="ECO:0007669"/>
    <property type="project" value="UniProtKB-SubCell"/>
</dbReference>
<evidence type="ECO:0000256" key="33">
    <source>
        <dbReference type="ARBA" id="ARBA00023192"/>
    </source>
</evidence>
<evidence type="ECO:0000256" key="8">
    <source>
        <dbReference type="ARBA" id="ARBA00008684"/>
    </source>
</evidence>
<evidence type="ECO:0000256" key="30">
    <source>
        <dbReference type="ARBA" id="ARBA00023163"/>
    </source>
</evidence>
<dbReference type="Gene3D" id="3.40.50.1100">
    <property type="match status" value="2"/>
</dbReference>
<evidence type="ECO:0000256" key="31">
    <source>
        <dbReference type="ARBA" id="ARBA00023170"/>
    </source>
</evidence>
<dbReference type="SUPFAM" id="SSF56112">
    <property type="entry name" value="Protein kinase-like (PK-like)"/>
    <property type="match status" value="1"/>
</dbReference>
<dbReference type="InterPro" id="IPR036691">
    <property type="entry name" value="Endo/exonu/phosph_ase_sf"/>
</dbReference>
<evidence type="ECO:0000256" key="18">
    <source>
        <dbReference type="ARBA" id="ARBA00022729"/>
    </source>
</evidence>
<evidence type="ECO:0000256" key="22">
    <source>
        <dbReference type="ARBA" id="ARBA00022801"/>
    </source>
</evidence>
<keyword evidence="41" id="KW-1185">Reference proteome</keyword>
<evidence type="ECO:0000256" key="23">
    <source>
        <dbReference type="ARBA" id="ARBA00022839"/>
    </source>
</evidence>
<dbReference type="InterPro" id="IPR011009">
    <property type="entry name" value="Kinase-like_dom_sf"/>
</dbReference>
<dbReference type="GO" id="GO:0019344">
    <property type="term" value="P:cysteine biosynthetic process"/>
    <property type="evidence" value="ECO:0007669"/>
    <property type="project" value="UniProtKB-KW"/>
</dbReference>
<keyword evidence="15 37" id="KW-0812">Transmembrane</keyword>
<protein>
    <recommendedName>
        <fullName evidence="10">poly(A)-specific ribonuclease</fullName>
        <ecNumber evidence="10">3.1.13.4</ecNumber>
    </recommendedName>
</protein>
<evidence type="ECO:0000256" key="10">
    <source>
        <dbReference type="ARBA" id="ARBA00012161"/>
    </source>
</evidence>
<keyword evidence="18" id="KW-0732">Signal</keyword>
<dbReference type="Pfam" id="PF13855">
    <property type="entry name" value="LRR_8"/>
    <property type="match status" value="1"/>
</dbReference>
<evidence type="ECO:0000259" key="39">
    <source>
        <dbReference type="PROSITE" id="PS50878"/>
    </source>
</evidence>
<evidence type="ECO:0000256" key="15">
    <source>
        <dbReference type="ARBA" id="ARBA00022692"/>
    </source>
</evidence>
<dbReference type="InterPro" id="IPR013210">
    <property type="entry name" value="LRR_N_plant-typ"/>
</dbReference>
<keyword evidence="22" id="KW-0378">Hydrolase</keyword>
<dbReference type="Pfam" id="PF00078">
    <property type="entry name" value="RVT_1"/>
    <property type="match status" value="1"/>
</dbReference>
<comment type="similarity">
    <text evidence="8">Belongs to the protein kinase superfamily. Ser/Thr protein kinase family.</text>
</comment>
<dbReference type="EC" id="3.1.13.4" evidence="10"/>
<feature type="transmembrane region" description="Helical" evidence="37">
    <location>
        <begin position="1826"/>
        <end position="1849"/>
    </location>
</feature>
<dbReference type="SUPFAM" id="SSF53686">
    <property type="entry name" value="Tryptophan synthase beta subunit-like PLP-dependent enzymes"/>
    <property type="match status" value="1"/>
</dbReference>
<dbReference type="PROSITE" id="PS00108">
    <property type="entry name" value="PROTEIN_KINASE_ST"/>
    <property type="match status" value="1"/>
</dbReference>
<keyword evidence="19" id="KW-0677">Repeat</keyword>
<evidence type="ECO:0000256" key="35">
    <source>
        <dbReference type="ARBA" id="ARBA00029440"/>
    </source>
</evidence>
<dbReference type="InterPro" id="IPR000719">
    <property type="entry name" value="Prot_kinase_dom"/>
</dbReference>
<evidence type="ECO:0000256" key="34">
    <source>
        <dbReference type="ARBA" id="ARBA00023242"/>
    </source>
</evidence>
<dbReference type="PANTHER" id="PTHR48056">
    <property type="entry name" value="LRR RECEPTOR-LIKE SERINE/THREONINE-PROTEIN KINASE-RELATED"/>
    <property type="match status" value="1"/>
</dbReference>
<comment type="caution">
    <text evidence="40">The sequence shown here is derived from an EMBL/GenBank/DDBJ whole genome shotgun (WGS) entry which is preliminary data.</text>
</comment>
<dbReference type="Pfam" id="PF00560">
    <property type="entry name" value="LRR_1"/>
    <property type="match status" value="2"/>
</dbReference>
<evidence type="ECO:0000256" key="3">
    <source>
        <dbReference type="ARBA" id="ARBA00001946"/>
    </source>
</evidence>
<evidence type="ECO:0000256" key="27">
    <source>
        <dbReference type="ARBA" id="ARBA00022989"/>
    </source>
</evidence>
<evidence type="ECO:0000256" key="5">
    <source>
        <dbReference type="ARBA" id="ARBA00004162"/>
    </source>
</evidence>
<comment type="cofactor">
    <cofactor evidence="3">
        <name>Mg(2+)</name>
        <dbReference type="ChEBI" id="CHEBI:18420"/>
    </cofactor>
</comment>
<dbReference type="GO" id="GO:0009791">
    <property type="term" value="P:post-embryonic development"/>
    <property type="evidence" value="ECO:0007669"/>
    <property type="project" value="UniProtKB-ARBA"/>
</dbReference>
<keyword evidence="24 36" id="KW-0067">ATP-binding</keyword>
<evidence type="ECO:0000256" key="14">
    <source>
        <dbReference type="ARBA" id="ARBA00022679"/>
    </source>
</evidence>
<evidence type="ECO:0000256" key="32">
    <source>
        <dbReference type="ARBA" id="ARBA00023180"/>
    </source>
</evidence>
<evidence type="ECO:0000256" key="11">
    <source>
        <dbReference type="ARBA" id="ARBA00022475"/>
    </source>
</evidence>
<dbReference type="FunFam" id="3.80.10.10:FF:000233">
    <property type="entry name" value="Leucine-rich repeat receptor-like protein kinase TDR"/>
    <property type="match status" value="1"/>
</dbReference>
<dbReference type="InterPro" id="IPR017441">
    <property type="entry name" value="Protein_kinase_ATP_BS"/>
</dbReference>
<dbReference type="Pfam" id="PF00291">
    <property type="entry name" value="PALP"/>
    <property type="match status" value="1"/>
</dbReference>
<dbReference type="InterPro" id="IPR032675">
    <property type="entry name" value="LRR_dom_sf"/>
</dbReference>
<dbReference type="SUPFAM" id="SSF52058">
    <property type="entry name" value="L domain-like"/>
    <property type="match status" value="2"/>
</dbReference>
<comment type="similarity">
    <text evidence="9">Belongs to the CCR4/nocturin family.</text>
</comment>
<dbReference type="CDD" id="cd01561">
    <property type="entry name" value="CBS_like"/>
    <property type="match status" value="1"/>
</dbReference>
<evidence type="ECO:0000256" key="21">
    <source>
        <dbReference type="ARBA" id="ARBA00022777"/>
    </source>
</evidence>
<dbReference type="InterPro" id="IPR036052">
    <property type="entry name" value="TrpB-like_PALP_sf"/>
</dbReference>
<evidence type="ECO:0000256" key="24">
    <source>
        <dbReference type="ARBA" id="ARBA00022840"/>
    </source>
</evidence>
<keyword evidence="26" id="KW-0663">Pyridoxal phosphate</keyword>
<dbReference type="PANTHER" id="PTHR48056:SF29">
    <property type="entry name" value="RECEPTOR-LIKE PROTEIN KINASE HSL1"/>
    <property type="match status" value="1"/>
</dbReference>
<keyword evidence="21" id="KW-0418">Kinase</keyword>
<keyword evidence="30" id="KW-0804">Transcription</keyword>
<dbReference type="InterPro" id="IPR050647">
    <property type="entry name" value="Plant_LRR-RLKs"/>
</dbReference>
<feature type="domain" description="Protein kinase" evidence="38">
    <location>
        <begin position="1880"/>
        <end position="2086"/>
    </location>
</feature>
<evidence type="ECO:0000256" key="37">
    <source>
        <dbReference type="SAM" id="Phobius"/>
    </source>
</evidence>
<keyword evidence="17" id="KW-0479">Metal-binding</keyword>
<dbReference type="FunFam" id="3.40.50.1100:FF:000006">
    <property type="entry name" value="Cysteine synthase"/>
    <property type="match status" value="1"/>
</dbReference>
<gene>
    <name evidence="40" type="ORF">QYE76_021719</name>
</gene>
<dbReference type="Gene3D" id="3.80.10.10">
    <property type="entry name" value="Ribonuclease Inhibitor"/>
    <property type="match status" value="3"/>
</dbReference>
<keyword evidence="23" id="KW-0269">Exonuclease</keyword>
<accession>A0AAD8VQG0</accession>
<keyword evidence="11" id="KW-1003">Cell membrane</keyword>
<dbReference type="EMBL" id="JAUUTY010000006">
    <property type="protein sequence ID" value="KAK1616202.1"/>
    <property type="molecule type" value="Genomic_DNA"/>
</dbReference>
<comment type="catalytic activity">
    <reaction evidence="1">
        <text>Exonucleolytic cleavage of poly(A) to 5'-AMP.</text>
        <dbReference type="EC" id="3.1.13.4"/>
    </reaction>
</comment>
<keyword evidence="31" id="KW-0675">Receptor</keyword>
<name>A0AAD8VQG0_LOLMU</name>
<evidence type="ECO:0000256" key="20">
    <source>
        <dbReference type="ARBA" id="ARBA00022741"/>
    </source>
</evidence>
<comment type="pathway">
    <text evidence="35">Amino-acid biosynthesis.</text>
</comment>
<dbReference type="InterPro" id="IPR001926">
    <property type="entry name" value="TrpB-like_PALP"/>
</dbReference>
<evidence type="ECO:0000256" key="16">
    <source>
        <dbReference type="ARBA" id="ARBA00022722"/>
    </source>
</evidence>
<dbReference type="SUPFAM" id="SSF56219">
    <property type="entry name" value="DNase I-like"/>
    <property type="match status" value="1"/>
</dbReference>
<dbReference type="InterPro" id="IPR005135">
    <property type="entry name" value="Endo/exonuclease/phosphatase"/>
</dbReference>
<keyword evidence="32" id="KW-0325">Glycoprotein</keyword>
<dbReference type="Pfam" id="PF08263">
    <property type="entry name" value="LRRNT_2"/>
    <property type="match status" value="1"/>
</dbReference>
<comment type="subcellular location">
    <subcellularLocation>
        <location evidence="5">Cell membrane</location>
        <topology evidence="5">Single-pass membrane protein</topology>
    </subcellularLocation>
    <subcellularLocation>
        <location evidence="6">Cytoplasm</location>
    </subcellularLocation>
    <subcellularLocation>
        <location evidence="4">Nucleus</location>
    </subcellularLocation>
</comment>
<dbReference type="InterPro" id="IPR043502">
    <property type="entry name" value="DNA/RNA_pol_sf"/>
</dbReference>
<evidence type="ECO:0000256" key="25">
    <source>
        <dbReference type="ARBA" id="ARBA00022842"/>
    </source>
</evidence>
<comment type="similarity">
    <text evidence="7">Belongs to the cysteine synthase/cystathionine beta-synthase family.</text>
</comment>
<evidence type="ECO:0000256" key="1">
    <source>
        <dbReference type="ARBA" id="ARBA00001663"/>
    </source>
</evidence>
<keyword evidence="14" id="KW-0808">Transferase</keyword>
<dbReference type="InterPro" id="IPR000477">
    <property type="entry name" value="RT_dom"/>
</dbReference>
<comment type="cofactor">
    <cofactor evidence="2">
        <name>pyridoxal 5'-phosphate</name>
        <dbReference type="ChEBI" id="CHEBI:597326"/>
    </cofactor>
</comment>
<dbReference type="GO" id="GO:0005524">
    <property type="term" value="F:ATP binding"/>
    <property type="evidence" value="ECO:0007669"/>
    <property type="project" value="UniProtKB-UniRule"/>
</dbReference>
<keyword evidence="27 37" id="KW-1133">Transmembrane helix</keyword>
<keyword evidence="12" id="KW-0028">Amino-acid biosynthesis</keyword>
<keyword evidence="13" id="KW-0433">Leucine-rich repeat</keyword>
<evidence type="ECO:0000256" key="6">
    <source>
        <dbReference type="ARBA" id="ARBA00004496"/>
    </source>
</evidence>
<keyword evidence="34" id="KW-0539">Nucleus</keyword>
<dbReference type="Proteomes" id="UP001231189">
    <property type="component" value="Unassembled WGS sequence"/>
</dbReference>
<evidence type="ECO:0000256" key="4">
    <source>
        <dbReference type="ARBA" id="ARBA00004123"/>
    </source>
</evidence>
<reference evidence="40" key="1">
    <citation type="submission" date="2023-07" db="EMBL/GenBank/DDBJ databases">
        <title>A chromosome-level genome assembly of Lolium multiflorum.</title>
        <authorList>
            <person name="Chen Y."/>
            <person name="Copetti D."/>
            <person name="Kolliker R."/>
            <person name="Studer B."/>
        </authorList>
    </citation>
    <scope>NUCLEOTIDE SEQUENCE</scope>
    <source>
        <strain evidence="40">02402/16</strain>
        <tissue evidence="40">Leaf</tissue>
    </source>
</reference>
<sequence length="2086" mass="232009">MLMGIRDSLFEVGALAQGEFFLSAKLYHRPTKFKCEFIGVYGPADHSRSASFLQELEGRVDNSQFPIMLMWDFNLIRGAQDKNNSNINWALVNLFNDAIARWALLEVARTGAANTWTNKQTNPVRSVLDRAFVSPEWELRFPLARLTAETRIGSDHTPLILDSGENAPRRMARFAFENSWLAVPGFAEKMKLWWAELLATNTNPRDPIDVWHGQASGLRQALKGWSANLGKERRVIKTEVLAHIQNLDRIADEQGLDEGGWALRYHLEDQLIQIFSEEEEYWRQRGRLRWTLQGDANTKYFHAVANGRRRRCHISSLMTEEGEITDQQAITQHVYDFYRALMGAEEPKLLCLRQDFWAAGARVTDQENEALLRSFSMEELEEVLKDTKTDTAPGPDGFSVSFFKHFWPGLRGLVLQIVNGFALGTVDVARLNFGVLSLIPKVVGADSIKKYRPIALINVIFKLVAKAYATRLSPVAHRIVSQTQTAFIKGRFIHDGALALHEILHEITSKNMQAIVLKLDFEKAYDRVNWDFLKEVLLRKGFSGAYMHRILQLVSGGQTAISINGEIGPFFRNKRGVRQGDPISPLLFDLVADALDGMLTRAKETGHIAGVVPHLIEGGVSHLQYADDTIILIQNTQLGITNLKFLLICFELLSGMKINFHKSEVLVLGAPQDEQARVANLLNCTQGSLPFKYLGFPLCDRRVTMAEMEPLVNAVALKMEPWQGRFMSSAARLTLINACLSNLPIYTMGLFLLSDGTHEGFDRHRCRFFWEGQGNKRKYHMVAWEDICKPKAQGGLGVMNTKLMNLALMTKWIWRMLTEDDSKLLWLQLLKAKYPVDQFFSSTAVGGSPFWHSLHKLKAVFKQGARFFPGSNSDVRFWTDHWTGEEALSVREMELLEGRKGIPSLLSSQGECIASNITQLIGWTPLIELKNIAEKDGIGARLIGKMEPYQPLSSVKDRSALRLIEDAEEKGLITPGITTLLGVTSGNLGIGAAFIAAQKGYKFIAVMPAKLSLDKQILLRYIGAEVVLVDPAQHGFKALLDTVEQLRKDVKNAYVLDQFTNSANPDAHFRWTGPEIWKDTAGKVDIFIAASGSGGTITGAGRYLKMKSPSIKLICVEPAESPVISGGEPAFHNILGIGPGFVPEILDRSQIDEIVTVTTQEAMDMARRLTREEGLLVGISSGANAAACLKVASREENKGKMIVTMFSSGAERSCPQSTNQSGEEHQILLGLKRYWGSSHVLGRWNPTSSNHCSWGGITCTNSVVTAIFLPNQTFSKPIPPSLCHLKNLTYLDLSYNNFSTSFPTVIYNCSNLKYLDLSNNAFAGKLTTDINSLSAKLEHFNLSANRITGKIPASIGQFPMLKSLILDTNQFDGRYPARNISNLANLEKLTLAENPFLPAPVPVEFGKLTRLTYLWLSGMNMTGEIPESLSSLTELTLLAMSGNMLQGTIPAWVWQHKKLRYLYMFTNSFTGEISSTVSAVNLVEVDVSSNMLTGKIPDDFGKLINLTLLFLYMNQLHGLIPPSIGLLPNLRDIRLFENMLSGPLPPQLGKHSPLGNLEVCNNNLSGELPADLCSNRKLYDIVVFNNSFSGKLPESLDGCYMLNNLMLYNNNFTGEFPKSLWSVVTNLLRTVMIQNNNFSGTFPTQLPWNFTVLEISNNRFSGPIQTLAGKMRVFRAANNLLSGEIPWDLTGISQVTELDLSGNQITGSIPMAIGVLNLNALNLSGNQISGTIPAVFRFMPALTILDLSSNALSGEIPKDMNNLNLNFLNLSMNNLTGEIPSSLQNEAYEQSFLFNSALCVSSNSSIRNFPICRVRVNNSNDISRRLIALLFVLAGIMLVGSVVAGFLLLKRQKNSQDPPSWKLTQFHALHFTEYDVLAGLCEQNCIGSGRSGKVYRVCVVDGEGGSRMVAVKKIWNMQNLDKKRENDFLAEVQILGEIRHTNIVKLLCCISSSEAKLLVYEYMENGSLDRWLHQRDGIDPLMPLDWPTRLQIAIDSARGLCYMHHGSSPAIVHCDVKSANILLDLEFRATIADFGLARILLKAGDTGSVSAIGGTFGYMAPGKNYKCRLKLVLIQVVSYCYVLMQD</sequence>
<keyword evidence="29 37" id="KW-0472">Membrane</keyword>
<dbReference type="GO" id="GO:0004672">
    <property type="term" value="F:protein kinase activity"/>
    <property type="evidence" value="ECO:0007669"/>
    <property type="project" value="InterPro"/>
</dbReference>
<dbReference type="PROSITE" id="PS50878">
    <property type="entry name" value="RT_POL"/>
    <property type="match status" value="1"/>
</dbReference>
<evidence type="ECO:0000256" key="2">
    <source>
        <dbReference type="ARBA" id="ARBA00001933"/>
    </source>
</evidence>
<dbReference type="PROSITE" id="PS00107">
    <property type="entry name" value="PROTEIN_KINASE_ATP"/>
    <property type="match status" value="1"/>
</dbReference>
<feature type="domain" description="Reverse transcriptase" evidence="39">
    <location>
        <begin position="420"/>
        <end position="698"/>
    </location>
</feature>
<proteinExistence type="inferred from homology"/>
<dbReference type="FunFam" id="3.80.10.10:FF:000041">
    <property type="entry name" value="LRR receptor-like serine/threonine-protein kinase ERECTA"/>
    <property type="match status" value="1"/>
</dbReference>
<keyword evidence="20 36" id="KW-0547">Nucleotide-binding</keyword>
<dbReference type="InterPro" id="IPR001611">
    <property type="entry name" value="Leu-rich_rpt"/>
</dbReference>
<keyword evidence="16" id="KW-0540">Nuclease</keyword>
<dbReference type="Pfam" id="PF00069">
    <property type="entry name" value="Pkinase"/>
    <property type="match status" value="1"/>
</dbReference>
<evidence type="ECO:0000256" key="12">
    <source>
        <dbReference type="ARBA" id="ARBA00022605"/>
    </source>
</evidence>
<dbReference type="CDD" id="cd01650">
    <property type="entry name" value="RT_nLTR_like"/>
    <property type="match status" value="1"/>
</dbReference>
<dbReference type="SMART" id="SM00220">
    <property type="entry name" value="S_TKc"/>
    <property type="match status" value="1"/>
</dbReference>
<evidence type="ECO:0000313" key="40">
    <source>
        <dbReference type="EMBL" id="KAK1616202.1"/>
    </source>
</evidence>
<evidence type="ECO:0000256" key="17">
    <source>
        <dbReference type="ARBA" id="ARBA00022723"/>
    </source>
</evidence>
<evidence type="ECO:0000256" key="7">
    <source>
        <dbReference type="ARBA" id="ARBA00007103"/>
    </source>
</evidence>
<evidence type="ECO:0000259" key="38">
    <source>
        <dbReference type="PROSITE" id="PS50011"/>
    </source>
</evidence>
<keyword evidence="33" id="KW-0198">Cysteine biosynthesis</keyword>
<evidence type="ECO:0000256" key="28">
    <source>
        <dbReference type="ARBA" id="ARBA00023015"/>
    </source>
</evidence>
<dbReference type="Gene3D" id="3.60.10.10">
    <property type="entry name" value="Endonuclease/exonuclease/phosphatase"/>
    <property type="match status" value="1"/>
</dbReference>